<dbReference type="Proteomes" id="UP000198287">
    <property type="component" value="Unassembled WGS sequence"/>
</dbReference>
<evidence type="ECO:0000313" key="2">
    <source>
        <dbReference type="Proteomes" id="UP000198287"/>
    </source>
</evidence>
<name>A0A226EWE6_FOLCA</name>
<proteinExistence type="predicted"/>
<gene>
    <name evidence="1" type="ORF">Fcan01_02199</name>
</gene>
<accession>A0A226EWE6</accession>
<reference evidence="1 2" key="1">
    <citation type="submission" date="2015-12" db="EMBL/GenBank/DDBJ databases">
        <title>The genome of Folsomia candida.</title>
        <authorList>
            <person name="Faddeeva A."/>
            <person name="Derks M.F."/>
            <person name="Anvar Y."/>
            <person name="Smit S."/>
            <person name="Van Straalen N."/>
            <person name="Roelofs D."/>
        </authorList>
    </citation>
    <scope>NUCLEOTIDE SEQUENCE [LARGE SCALE GENOMIC DNA]</scope>
    <source>
        <strain evidence="1 2">VU population</strain>
        <tissue evidence="1">Whole body</tissue>
    </source>
</reference>
<protein>
    <submittedName>
        <fullName evidence="1">Uncharacterized protein</fullName>
    </submittedName>
</protein>
<keyword evidence="2" id="KW-1185">Reference proteome</keyword>
<comment type="caution">
    <text evidence="1">The sequence shown here is derived from an EMBL/GenBank/DDBJ whole genome shotgun (WGS) entry which is preliminary data.</text>
</comment>
<dbReference type="EMBL" id="LNIX01000001">
    <property type="protein sequence ID" value="OXA61500.1"/>
    <property type="molecule type" value="Genomic_DNA"/>
</dbReference>
<evidence type="ECO:0000313" key="1">
    <source>
        <dbReference type="EMBL" id="OXA61500.1"/>
    </source>
</evidence>
<sequence>MGQLLRHHVPPPTHIISTTHGISRLPRCDSFHAEKLTSYFAIPLDGMDLSFFGHGDKIYKSYNHKFEISLSSSWLARRRSCPVFSLSLLAGWLCVHVDFNFRLSSSPTQTLLLLSVSHTHHHHRQFHHLIPSHQENNVQSWAKHVRHSWWFTGSLHPRQVKSSSSEQHRHAATQLQQNSHELMRMDDGYQVCRRDVQTGIRTARRVKRKQEQGAKGISYKQSSVLLHHFMLFHPPNIRCVREPSKIRFVEDL</sequence>
<organism evidence="1 2">
    <name type="scientific">Folsomia candida</name>
    <name type="common">Springtail</name>
    <dbReference type="NCBI Taxonomy" id="158441"/>
    <lineage>
        <taxon>Eukaryota</taxon>
        <taxon>Metazoa</taxon>
        <taxon>Ecdysozoa</taxon>
        <taxon>Arthropoda</taxon>
        <taxon>Hexapoda</taxon>
        <taxon>Collembola</taxon>
        <taxon>Entomobryomorpha</taxon>
        <taxon>Isotomoidea</taxon>
        <taxon>Isotomidae</taxon>
        <taxon>Proisotominae</taxon>
        <taxon>Folsomia</taxon>
    </lineage>
</organism>
<dbReference type="AlphaFoldDB" id="A0A226EWE6"/>